<reference evidence="2 3" key="1">
    <citation type="submission" date="2024-07" db="EMBL/GenBank/DDBJ databases">
        <title>Section-level genome sequencing and comparative genomics of Aspergillus sections Usti and Cavernicolus.</title>
        <authorList>
            <consortium name="Lawrence Berkeley National Laboratory"/>
            <person name="Nybo J.L."/>
            <person name="Vesth T.C."/>
            <person name="Theobald S."/>
            <person name="Frisvad J.C."/>
            <person name="Larsen T.O."/>
            <person name="Kjaerboelling I."/>
            <person name="Rothschild-Mancinelli K."/>
            <person name="Lyhne E.K."/>
            <person name="Kogle M.E."/>
            <person name="Barry K."/>
            <person name="Clum A."/>
            <person name="Na H."/>
            <person name="Ledsgaard L."/>
            <person name="Lin J."/>
            <person name="Lipzen A."/>
            <person name="Kuo A."/>
            <person name="Riley R."/>
            <person name="Mondo S."/>
            <person name="Labutti K."/>
            <person name="Haridas S."/>
            <person name="Pangalinan J."/>
            <person name="Salamov A.A."/>
            <person name="Simmons B.A."/>
            <person name="Magnuson J.K."/>
            <person name="Chen J."/>
            <person name="Drula E."/>
            <person name="Henrissat B."/>
            <person name="Wiebenga A."/>
            <person name="Lubbers R.J."/>
            <person name="Gomes A.C."/>
            <person name="Macurrencykelacurrency M.R."/>
            <person name="Stajich J."/>
            <person name="Grigoriev I.V."/>
            <person name="Mortensen U.H."/>
            <person name="De Vries R.P."/>
            <person name="Baker S.E."/>
            <person name="Andersen M.R."/>
        </authorList>
    </citation>
    <scope>NUCLEOTIDE SEQUENCE [LARGE SCALE GENOMIC DNA]</scope>
    <source>
        <strain evidence="2 3">CBS 449.75</strain>
    </source>
</reference>
<dbReference type="Proteomes" id="UP001610432">
    <property type="component" value="Unassembled WGS sequence"/>
</dbReference>
<dbReference type="PANTHER" id="PTHR40642:SF1">
    <property type="entry name" value="YALI0F31295P"/>
    <property type="match status" value="1"/>
</dbReference>
<evidence type="ECO:0000313" key="2">
    <source>
        <dbReference type="EMBL" id="KAL2870038.1"/>
    </source>
</evidence>
<feature type="region of interest" description="Disordered" evidence="1">
    <location>
        <begin position="111"/>
        <end position="210"/>
    </location>
</feature>
<feature type="region of interest" description="Disordered" evidence="1">
    <location>
        <begin position="29"/>
        <end position="77"/>
    </location>
</feature>
<name>A0ABR4LZR4_9EURO</name>
<dbReference type="Pfam" id="PF12720">
    <property type="entry name" value="DUF3807"/>
    <property type="match status" value="1"/>
</dbReference>
<protein>
    <submittedName>
        <fullName evidence="2">Uncharacterized protein</fullName>
    </submittedName>
</protein>
<organism evidence="2 3">
    <name type="scientific">Aspergillus lucknowensis</name>
    <dbReference type="NCBI Taxonomy" id="176173"/>
    <lineage>
        <taxon>Eukaryota</taxon>
        <taxon>Fungi</taxon>
        <taxon>Dikarya</taxon>
        <taxon>Ascomycota</taxon>
        <taxon>Pezizomycotina</taxon>
        <taxon>Eurotiomycetes</taxon>
        <taxon>Eurotiomycetidae</taxon>
        <taxon>Eurotiales</taxon>
        <taxon>Aspergillaceae</taxon>
        <taxon>Aspergillus</taxon>
        <taxon>Aspergillus subgen. Nidulantes</taxon>
    </lineage>
</organism>
<proteinExistence type="predicted"/>
<accession>A0ABR4LZR4</accession>
<evidence type="ECO:0000313" key="3">
    <source>
        <dbReference type="Proteomes" id="UP001610432"/>
    </source>
</evidence>
<sequence length="210" mass="23272">MPATRVPPVTLVSVPSVRLAFIDAPAPTVVADSHSQQEDLQSFQAKHFPDSARPPQPVNDPGHPIEDDDGLGYYPDGVKRTLTDEQIRIFRHSEIHALLRERQIRAENEEYDRRFSDNSEASVSEERVGLKGTESDPPQCQISGHLKHETNAAGIKRPDEAGPEESVAKRQVSASLNEFLDYNEGSAAQQPPRKQAASQLAGRRIISYED</sequence>
<dbReference type="GeneID" id="98142100"/>
<keyword evidence="3" id="KW-1185">Reference proteome</keyword>
<evidence type="ECO:0000256" key="1">
    <source>
        <dbReference type="SAM" id="MobiDB-lite"/>
    </source>
</evidence>
<feature type="compositionally biased region" description="Basic and acidic residues" evidence="1">
    <location>
        <begin position="146"/>
        <end position="160"/>
    </location>
</feature>
<gene>
    <name evidence="2" type="ORF">BJX67DRAFT_303897</name>
</gene>
<dbReference type="RefSeq" id="XP_070889017.1">
    <property type="nucleotide sequence ID" value="XM_071027028.1"/>
</dbReference>
<dbReference type="EMBL" id="JBFXLQ010000007">
    <property type="protein sequence ID" value="KAL2870038.1"/>
    <property type="molecule type" value="Genomic_DNA"/>
</dbReference>
<comment type="caution">
    <text evidence="2">The sequence shown here is derived from an EMBL/GenBank/DDBJ whole genome shotgun (WGS) entry which is preliminary data.</text>
</comment>
<dbReference type="PANTHER" id="PTHR40642">
    <property type="entry name" value="YALI0F31295P"/>
    <property type="match status" value="1"/>
</dbReference>
<dbReference type="InterPro" id="IPR024526">
    <property type="entry name" value="DUF3807"/>
</dbReference>